<feature type="chain" id="PRO_5035728288" description="Cystatin domain-containing protein" evidence="4">
    <location>
        <begin position="19"/>
        <end position="118"/>
    </location>
</feature>
<feature type="signal peptide" evidence="4">
    <location>
        <begin position="1"/>
        <end position="18"/>
    </location>
</feature>
<feature type="domain" description="Cystatin" evidence="5">
    <location>
        <begin position="46"/>
        <end position="114"/>
    </location>
</feature>
<evidence type="ECO:0000256" key="3">
    <source>
        <dbReference type="ARBA" id="ARBA00022704"/>
    </source>
</evidence>
<evidence type="ECO:0000256" key="2">
    <source>
        <dbReference type="ARBA" id="ARBA00022690"/>
    </source>
</evidence>
<dbReference type="EMBL" id="CM029054">
    <property type="protein sequence ID" value="KAG2539890.1"/>
    <property type="molecule type" value="Genomic_DNA"/>
</dbReference>
<organism evidence="6 7">
    <name type="scientific">Panicum virgatum</name>
    <name type="common">Blackwell switchgrass</name>
    <dbReference type="NCBI Taxonomy" id="38727"/>
    <lineage>
        <taxon>Eukaryota</taxon>
        <taxon>Viridiplantae</taxon>
        <taxon>Streptophyta</taxon>
        <taxon>Embryophyta</taxon>
        <taxon>Tracheophyta</taxon>
        <taxon>Spermatophyta</taxon>
        <taxon>Magnoliopsida</taxon>
        <taxon>Liliopsida</taxon>
        <taxon>Poales</taxon>
        <taxon>Poaceae</taxon>
        <taxon>PACMAD clade</taxon>
        <taxon>Panicoideae</taxon>
        <taxon>Panicodae</taxon>
        <taxon>Paniceae</taxon>
        <taxon>Panicinae</taxon>
        <taxon>Panicum</taxon>
        <taxon>Panicum sect. Hiantes</taxon>
    </lineage>
</organism>
<evidence type="ECO:0000256" key="4">
    <source>
        <dbReference type="SAM" id="SignalP"/>
    </source>
</evidence>
<evidence type="ECO:0000259" key="5">
    <source>
        <dbReference type="Pfam" id="PF16845"/>
    </source>
</evidence>
<dbReference type="PANTHER" id="PTHR47116">
    <property type="entry name" value="PHLOEM FILAMENT PROTEIN"/>
    <property type="match status" value="1"/>
</dbReference>
<dbReference type="CDD" id="cd00042">
    <property type="entry name" value="CY"/>
    <property type="match status" value="1"/>
</dbReference>
<dbReference type="InterPro" id="IPR027214">
    <property type="entry name" value="Cystatin"/>
</dbReference>
<proteinExistence type="inferred from homology"/>
<keyword evidence="4" id="KW-0732">Signal</keyword>
<name>A0A8T0MRT4_PANVG</name>
<accession>A0A8T0MRT4</accession>
<comment type="similarity">
    <text evidence="1">Belongs to the cystatin family. Phytocystatin subfamily.</text>
</comment>
<evidence type="ECO:0000256" key="1">
    <source>
        <dbReference type="ARBA" id="ARBA00007233"/>
    </source>
</evidence>
<dbReference type="AlphaFoldDB" id="A0A8T0MRT4"/>
<dbReference type="Proteomes" id="UP000823388">
    <property type="component" value="Chromosome 9N"/>
</dbReference>
<keyword evidence="7" id="KW-1185">Reference proteome</keyword>
<reference evidence="6" key="1">
    <citation type="submission" date="2020-05" db="EMBL/GenBank/DDBJ databases">
        <title>WGS assembly of Panicum virgatum.</title>
        <authorList>
            <person name="Lovell J.T."/>
            <person name="Jenkins J."/>
            <person name="Shu S."/>
            <person name="Juenger T.E."/>
            <person name="Schmutz J."/>
        </authorList>
    </citation>
    <scope>NUCLEOTIDE SEQUENCE</scope>
    <source>
        <strain evidence="6">AP13</strain>
    </source>
</reference>
<keyword evidence="2" id="KW-0646">Protease inhibitor</keyword>
<keyword evidence="3" id="KW-0789">Thiol protease inhibitor</keyword>
<dbReference type="Pfam" id="PF16845">
    <property type="entry name" value="SQAPI"/>
    <property type="match status" value="1"/>
</dbReference>
<dbReference type="InterPro" id="IPR046350">
    <property type="entry name" value="Cystatin_sf"/>
</dbReference>
<comment type="caution">
    <text evidence="6">The sequence shown here is derived from an EMBL/GenBank/DDBJ whole genome shotgun (WGS) entry which is preliminary data.</text>
</comment>
<dbReference type="InterPro" id="IPR000010">
    <property type="entry name" value="Cystatin_dom"/>
</dbReference>
<dbReference type="SUPFAM" id="SSF54403">
    <property type="entry name" value="Cystatin/monellin"/>
    <property type="match status" value="1"/>
</dbReference>
<gene>
    <name evidence="6" type="ORF">PVAP13_9NG505900</name>
</gene>
<dbReference type="GO" id="GO:0004869">
    <property type="term" value="F:cysteine-type endopeptidase inhibitor activity"/>
    <property type="evidence" value="ECO:0007669"/>
    <property type="project" value="UniProtKB-KW"/>
</dbReference>
<protein>
    <recommendedName>
        <fullName evidence="5">Cystatin domain-containing protein</fullName>
    </recommendedName>
</protein>
<evidence type="ECO:0000313" key="6">
    <source>
        <dbReference type="EMBL" id="KAG2539890.1"/>
    </source>
</evidence>
<dbReference type="Gene3D" id="3.10.450.10">
    <property type="match status" value="1"/>
</dbReference>
<sequence length="118" mass="12333">MSARALLLLAAILLAAAAAPAPAPAASTRAPRCGWSPVRDGGSDGSWAVADHARRANDGLRFGKVTSAQEQIVDGMNYKLFLDAADASGDVADYGALVYEQERTNTRELTSFARAPAK</sequence>
<evidence type="ECO:0000313" key="7">
    <source>
        <dbReference type="Proteomes" id="UP000823388"/>
    </source>
</evidence>